<keyword evidence="1" id="KW-0812">Transmembrane</keyword>
<sequence length="65" mass="6782">MTSTPSRPSRVGNRPGRPATAAPALVWTALLLVYLLWGSTYLGIRIAVETMPALASAAARFAVAA</sequence>
<keyword evidence="3" id="KW-1185">Reference proteome</keyword>
<name>A0ABW3AAL5_9ACTN</name>
<dbReference type="EMBL" id="JBHTHM010002197">
    <property type="protein sequence ID" value="MFD0787708.1"/>
    <property type="molecule type" value="Genomic_DNA"/>
</dbReference>
<evidence type="ECO:0000313" key="3">
    <source>
        <dbReference type="Proteomes" id="UP001597053"/>
    </source>
</evidence>
<proteinExistence type="predicted"/>
<feature type="non-terminal residue" evidence="2">
    <location>
        <position position="65"/>
    </location>
</feature>
<feature type="transmembrane region" description="Helical" evidence="1">
    <location>
        <begin position="20"/>
        <end position="37"/>
    </location>
</feature>
<comment type="caution">
    <text evidence="2">The sequence shown here is derived from an EMBL/GenBank/DDBJ whole genome shotgun (WGS) entry which is preliminary data.</text>
</comment>
<accession>A0ABW3AAL5</accession>
<protein>
    <submittedName>
        <fullName evidence="2">EamA family transporter</fullName>
    </submittedName>
</protein>
<evidence type="ECO:0000256" key="1">
    <source>
        <dbReference type="SAM" id="Phobius"/>
    </source>
</evidence>
<dbReference type="Proteomes" id="UP001597053">
    <property type="component" value="Unassembled WGS sequence"/>
</dbReference>
<evidence type="ECO:0000313" key="2">
    <source>
        <dbReference type="EMBL" id="MFD0787708.1"/>
    </source>
</evidence>
<organism evidence="2 3">
    <name type="scientific">Micromonospora azadirachtae</name>
    <dbReference type="NCBI Taxonomy" id="1970735"/>
    <lineage>
        <taxon>Bacteria</taxon>
        <taxon>Bacillati</taxon>
        <taxon>Actinomycetota</taxon>
        <taxon>Actinomycetes</taxon>
        <taxon>Micromonosporales</taxon>
        <taxon>Micromonosporaceae</taxon>
        <taxon>Micromonospora</taxon>
    </lineage>
</organism>
<reference evidence="3" key="1">
    <citation type="journal article" date="2019" name="Int. J. Syst. Evol. Microbiol.">
        <title>The Global Catalogue of Microorganisms (GCM) 10K type strain sequencing project: providing services to taxonomists for standard genome sequencing and annotation.</title>
        <authorList>
            <consortium name="The Broad Institute Genomics Platform"/>
            <consortium name="The Broad Institute Genome Sequencing Center for Infectious Disease"/>
            <person name="Wu L."/>
            <person name="Ma J."/>
        </authorList>
    </citation>
    <scope>NUCLEOTIDE SEQUENCE [LARGE SCALE GENOMIC DNA]</scope>
    <source>
        <strain evidence="3">JCM 32148</strain>
    </source>
</reference>
<keyword evidence="1" id="KW-1133">Transmembrane helix</keyword>
<keyword evidence="1" id="KW-0472">Membrane</keyword>
<gene>
    <name evidence="2" type="ORF">ACFQZ8_27705</name>
</gene>